<evidence type="ECO:0000259" key="2">
    <source>
        <dbReference type="Pfam" id="PF10214"/>
    </source>
</evidence>
<evidence type="ECO:0000259" key="3">
    <source>
        <dbReference type="Pfam" id="PF20639"/>
    </source>
</evidence>
<organism evidence="5 6">
    <name type="scientific">Aspergillus granulosus</name>
    <dbReference type="NCBI Taxonomy" id="176169"/>
    <lineage>
        <taxon>Eukaryota</taxon>
        <taxon>Fungi</taxon>
        <taxon>Dikarya</taxon>
        <taxon>Ascomycota</taxon>
        <taxon>Pezizomycotina</taxon>
        <taxon>Eurotiomycetes</taxon>
        <taxon>Eurotiomycetidae</taxon>
        <taxon>Eurotiales</taxon>
        <taxon>Aspergillaceae</taxon>
        <taxon>Aspergillus</taxon>
        <taxon>Aspergillus subgen. Nidulantes</taxon>
    </lineage>
</organism>
<feature type="region of interest" description="Disordered" evidence="1">
    <location>
        <begin position="766"/>
        <end position="786"/>
    </location>
</feature>
<dbReference type="InterPro" id="IPR048537">
    <property type="entry name" value="RRN6_HB"/>
</dbReference>
<dbReference type="InterPro" id="IPR019350">
    <property type="entry name" value="RNA_pol_I-sp_TIF_RRN6-like"/>
</dbReference>
<reference evidence="5 6" key="1">
    <citation type="submission" date="2024-07" db="EMBL/GenBank/DDBJ databases">
        <title>Section-level genome sequencing and comparative genomics of Aspergillus sections Usti and Cavernicolus.</title>
        <authorList>
            <consortium name="Lawrence Berkeley National Laboratory"/>
            <person name="Nybo J.L."/>
            <person name="Vesth T.C."/>
            <person name="Theobald S."/>
            <person name="Frisvad J.C."/>
            <person name="Larsen T.O."/>
            <person name="Kjaerboelling I."/>
            <person name="Rothschild-Mancinelli K."/>
            <person name="Lyhne E.K."/>
            <person name="Kogle M.E."/>
            <person name="Barry K."/>
            <person name="Clum A."/>
            <person name="Na H."/>
            <person name="Ledsgaard L."/>
            <person name="Lin J."/>
            <person name="Lipzen A."/>
            <person name="Kuo A."/>
            <person name="Riley R."/>
            <person name="Mondo S."/>
            <person name="Labutti K."/>
            <person name="Haridas S."/>
            <person name="Pangalinan J."/>
            <person name="Salamov A.A."/>
            <person name="Simmons B.A."/>
            <person name="Magnuson J.K."/>
            <person name="Chen J."/>
            <person name="Drula E."/>
            <person name="Henrissat B."/>
            <person name="Wiebenga A."/>
            <person name="Lubbers R.J."/>
            <person name="Gomes A.C."/>
            <person name="Makela M.R."/>
            <person name="Stajich J."/>
            <person name="Grigoriev I.V."/>
            <person name="Mortensen U.H."/>
            <person name="De Vries R.P."/>
            <person name="Baker S.E."/>
            <person name="Andersen M.R."/>
        </authorList>
    </citation>
    <scope>NUCLEOTIDE SEQUENCE [LARGE SCALE GENOMIC DNA]</scope>
    <source>
        <strain evidence="5 6">CBS 588.65</strain>
    </source>
</reference>
<dbReference type="PANTHER" id="PTHR28221">
    <property type="entry name" value="RNA POLYMERASE I-SPECIFIC TRANSCRIPTION INITIATION FACTOR RRN6"/>
    <property type="match status" value="1"/>
</dbReference>
<comment type="caution">
    <text evidence="5">The sequence shown here is derived from an EMBL/GenBank/DDBJ whole genome shotgun (WGS) entry which is preliminary data.</text>
</comment>
<feature type="region of interest" description="Disordered" evidence="1">
    <location>
        <begin position="888"/>
        <end position="926"/>
    </location>
</feature>
<dbReference type="Pfam" id="PF10214">
    <property type="entry name" value="Rrn6_beta-prop"/>
    <property type="match status" value="1"/>
</dbReference>
<evidence type="ECO:0000313" key="5">
    <source>
        <dbReference type="EMBL" id="KAL2803335.1"/>
    </source>
</evidence>
<feature type="domain" description="RRN6 beta-propeller" evidence="2">
    <location>
        <begin position="97"/>
        <end position="470"/>
    </location>
</feature>
<evidence type="ECO:0000256" key="1">
    <source>
        <dbReference type="SAM" id="MobiDB-lite"/>
    </source>
</evidence>
<feature type="domain" description="RRN6 K-rich C-terminal" evidence="3">
    <location>
        <begin position="859"/>
        <end position="980"/>
    </location>
</feature>
<gene>
    <name evidence="5" type="ORF">BJX63DRAFT_412315</name>
</gene>
<accession>A0ABR4GW91</accession>
<dbReference type="InterPro" id="IPR048536">
    <property type="entry name" value="Rrn6_K-rich"/>
</dbReference>
<protein>
    <submittedName>
        <fullName evidence="5">RNA polymerase I-specific transcription initiation factor RRN6-like protein</fullName>
    </submittedName>
</protein>
<sequence length="980" mass="108111">MDENTARSLQYGHVGKPIYRPDLQSWSFSRTLCPAPRISYTGITKTVVRSPITSIPSSSSLKKSILIRGYPELIAGYRSAHSQGLSHMITVTGEVCNPLTSTLLDFSRAVDFDIDPSGRLSVPIVVFASGECGNTIAFRTITDDMVDTLQPTTIELRVPTIGDEDTFEWVTEGAPVRQICSSIIENERASFVAARSSSTVIFRPLYRRTSASVPTHRGSNGVAPNYQVSRLDPSFLMEISSSHTGGFPHADIKFNPWDQNQLAIVDEGGNWGIWELHNQHKKNKDNWIAVCVASGSLPWAGAECQATEGDSRHDGWLTIEWAGDGHHVIVCDRRCSMLYRIVDGQTYSSSIELGLKKKSEWILGIKRSTCDPSQVFILTTSRLVWLDVSFALTSAHCDAGSSVSPRLSWRHFRDSDDTTLQLTSLAVDEDFYLILFSRLSQLVLAFHCPNLPKHTTNLESAPDPFILQVPPSPEDADPLPGAVHFSTLIFKQIAPTTLGTNYRHPGLSFIKAFVVDSKLRVQESVYSKISNVTFDGGQARERDILRVRHQRVSKLRKQDISDLSDFIVDDWDESALGPGTSGRGIDSIAPLVGSQFTLDYTQIYAIATGALGLLPRDDEESAESSFRTLVQKLMNEISGHDHPERSTSRTALEILRRTPILDDIDQNAQDLRTLLSQSASNYLPLGDRSHLLVHPYDPFTSPASHQVQLEKTSEFDLVAIYDRLVNRWLVNLPLNMPGRARIAKEKAIRHLVADIVLGQIITVRKRSEAESTTKSTNGKSIASSQPTNNLIAWSEATNEQSSYETIGLFTQAGNTGIPSSSGHGDFMPPNGPARKLPTFTALSTYTSFKSTGPISRDAERIFGHWQPGLDPASHSLLTEGSQSAARLKASTRKSRKKMSLSVKTRSLESSVPLPAASSPVRPAKDWDSQLDYHSQPTMVRSSQVTEDLPMTQIERGAFGGREAVKRSVVKAKKKKRAAGF</sequence>
<feature type="domain" description="RRN6 helical bundle" evidence="4">
    <location>
        <begin position="564"/>
        <end position="760"/>
    </location>
</feature>
<dbReference type="EMBL" id="JBFXLT010000142">
    <property type="protein sequence ID" value="KAL2803335.1"/>
    <property type="molecule type" value="Genomic_DNA"/>
</dbReference>
<dbReference type="InterPro" id="IPR048535">
    <property type="entry name" value="RRN6_beta-prop"/>
</dbReference>
<proteinExistence type="predicted"/>
<keyword evidence="6" id="KW-1185">Reference proteome</keyword>
<evidence type="ECO:0000259" key="4">
    <source>
        <dbReference type="Pfam" id="PF20640"/>
    </source>
</evidence>
<evidence type="ECO:0000313" key="6">
    <source>
        <dbReference type="Proteomes" id="UP001610334"/>
    </source>
</evidence>
<feature type="compositionally biased region" description="Polar residues" evidence="1">
    <location>
        <begin position="772"/>
        <end position="786"/>
    </location>
</feature>
<feature type="compositionally biased region" description="Basic residues" evidence="1">
    <location>
        <begin position="889"/>
        <end position="898"/>
    </location>
</feature>
<name>A0ABR4GW91_9EURO</name>
<dbReference type="Pfam" id="PF20639">
    <property type="entry name" value="Rrn6_K-rich"/>
    <property type="match status" value="1"/>
</dbReference>
<feature type="compositionally biased region" description="Low complexity" evidence="1">
    <location>
        <begin position="907"/>
        <end position="920"/>
    </location>
</feature>
<dbReference type="Pfam" id="PF20640">
    <property type="entry name" value="Rrn6_HB"/>
    <property type="match status" value="1"/>
</dbReference>
<dbReference type="Proteomes" id="UP001610334">
    <property type="component" value="Unassembled WGS sequence"/>
</dbReference>
<dbReference type="PANTHER" id="PTHR28221:SF2">
    <property type="entry name" value="RNA POLYMERASE I-SPECIFIC TRANSCRIPTION INITIATION FACTOR RRN6"/>
    <property type="match status" value="1"/>
</dbReference>